<evidence type="ECO:0008006" key="3">
    <source>
        <dbReference type="Google" id="ProtNLM"/>
    </source>
</evidence>
<organism evidence="2">
    <name type="scientific">marine sediment metagenome</name>
    <dbReference type="NCBI Taxonomy" id="412755"/>
    <lineage>
        <taxon>unclassified sequences</taxon>
        <taxon>metagenomes</taxon>
        <taxon>ecological metagenomes</taxon>
    </lineage>
</organism>
<comment type="similarity">
    <text evidence="1">Belongs to the FldB/FldC dehydratase alpha/beta subunit family.</text>
</comment>
<proteinExistence type="inferred from homology"/>
<gene>
    <name evidence="2" type="ORF">S01H1_06624</name>
</gene>
<dbReference type="EMBL" id="BARS01003419">
    <property type="protein sequence ID" value="GAF82550.1"/>
    <property type="molecule type" value="Genomic_DNA"/>
</dbReference>
<sequence>MKTIGITTTVPIEVLLAAGYQPVDLNNIFISDPDPERLVGIAEKAGFPINCCTWIKGIYGVVMEQGIDTVLCVTTGDCSNTIMLMEVLKLKGHNVIPFAYPDHPD</sequence>
<dbReference type="PANTHER" id="PTHR30548:SF3">
    <property type="entry name" value="2-HYDROXYACYL-COA DEHYDRATASE"/>
    <property type="match status" value="1"/>
</dbReference>
<evidence type="ECO:0000313" key="2">
    <source>
        <dbReference type="EMBL" id="GAF82550.1"/>
    </source>
</evidence>
<reference evidence="2" key="1">
    <citation type="journal article" date="2014" name="Front. Microbiol.">
        <title>High frequency of phylogenetically diverse reductive dehalogenase-homologous genes in deep subseafloor sedimentary metagenomes.</title>
        <authorList>
            <person name="Kawai M."/>
            <person name="Futagami T."/>
            <person name="Toyoda A."/>
            <person name="Takaki Y."/>
            <person name="Nishi S."/>
            <person name="Hori S."/>
            <person name="Arai W."/>
            <person name="Tsubouchi T."/>
            <person name="Morono Y."/>
            <person name="Uchiyama I."/>
            <person name="Ito T."/>
            <person name="Fujiyama A."/>
            <person name="Inagaki F."/>
            <person name="Takami H."/>
        </authorList>
    </citation>
    <scope>NUCLEOTIDE SEQUENCE</scope>
    <source>
        <strain evidence="2">Expedition CK06-06</strain>
    </source>
</reference>
<dbReference type="PANTHER" id="PTHR30548">
    <property type="entry name" value="2-HYDROXYGLUTARYL-COA DEHYDRATASE, D-COMPONENT-RELATED"/>
    <property type="match status" value="1"/>
</dbReference>
<dbReference type="Pfam" id="PF06050">
    <property type="entry name" value="HGD-D"/>
    <property type="match status" value="1"/>
</dbReference>
<evidence type="ECO:0000256" key="1">
    <source>
        <dbReference type="ARBA" id="ARBA00005806"/>
    </source>
</evidence>
<feature type="non-terminal residue" evidence="2">
    <location>
        <position position="105"/>
    </location>
</feature>
<dbReference type="AlphaFoldDB" id="X0U267"/>
<accession>X0U267</accession>
<name>X0U267_9ZZZZ</name>
<dbReference type="Gene3D" id="3.40.50.11890">
    <property type="match status" value="1"/>
</dbReference>
<comment type="caution">
    <text evidence="2">The sequence shown here is derived from an EMBL/GenBank/DDBJ whole genome shotgun (WGS) entry which is preliminary data.</text>
</comment>
<dbReference type="InterPro" id="IPR010327">
    <property type="entry name" value="FldB/FldC_alpha/beta"/>
</dbReference>
<protein>
    <recommendedName>
        <fullName evidence="3">2-hydroxyglutaryl-CoA dehydratase</fullName>
    </recommendedName>
</protein>